<dbReference type="OrthoDB" id="9778250at2"/>
<dbReference type="InterPro" id="IPR046450">
    <property type="entry name" value="PA_dom_sf"/>
</dbReference>
<dbReference type="InterPro" id="IPR045175">
    <property type="entry name" value="M28_fam"/>
</dbReference>
<evidence type="ECO:0000313" key="2">
    <source>
        <dbReference type="EMBL" id="PCD04452.1"/>
    </source>
</evidence>
<reference evidence="2 3" key="1">
    <citation type="submission" date="2017-09" db="EMBL/GenBank/DDBJ databases">
        <title>Sphingomonas spermidinifaciens 9NM-10, whole genome shotgun sequence.</title>
        <authorList>
            <person name="Feng G."/>
            <person name="Zhu H."/>
        </authorList>
    </citation>
    <scope>NUCLEOTIDE SEQUENCE [LARGE SCALE GENOMIC DNA]</scope>
    <source>
        <strain evidence="2 3">9NM-10</strain>
    </source>
</reference>
<dbReference type="PANTHER" id="PTHR12147:SF26">
    <property type="entry name" value="PEPTIDASE M28 DOMAIN-CONTAINING PROTEIN"/>
    <property type="match status" value="1"/>
</dbReference>
<proteinExistence type="predicted"/>
<dbReference type="Gene3D" id="3.50.30.30">
    <property type="match status" value="1"/>
</dbReference>
<dbReference type="SUPFAM" id="SSF52025">
    <property type="entry name" value="PA domain"/>
    <property type="match status" value="1"/>
</dbReference>
<dbReference type="Gene3D" id="3.40.630.10">
    <property type="entry name" value="Zn peptidases"/>
    <property type="match status" value="2"/>
</dbReference>
<dbReference type="PANTHER" id="PTHR12147">
    <property type="entry name" value="METALLOPEPTIDASE M28 FAMILY MEMBER"/>
    <property type="match status" value="1"/>
</dbReference>
<dbReference type="InterPro" id="IPR007484">
    <property type="entry name" value="Peptidase_M28"/>
</dbReference>
<sequence>MEQGRLLRHALQWVRRKVRALLLGGAAALLIAATDAPLPPDQAAMKAHVAFLADDALKGRQAGSPEHDVAAAYVAARMQEAGLTPAGDNGTWRQTVPLVAARPLEGTASLTRAGATQPLVAGTDFVGRASLTDADRTVEGEVVFAGYGVVDPTRGVDDYRGLDVNGRIVAVLYGGPPGLNSEVAAHYGNREVKAEIAGKRGAKGIVFIESAAIRATYDFPAIVEAWSGPSMNWTRPGQPRGDGAPQLAAISEAGAAKLFARSPVAWDRVRKADAAKKPVPTGALGVTARFAQRSEIVSLTSANIVGKLEGSDPALRNEYVVLTAHLDHIGVGEPVNGDAINNGAMDNAMGIASMLEAARAFRDAGAPPKRSLLFLAVTAEEEGLIGSDYYARFPTVPKGSIVADVNLDMPIMTYKFEDIIAYGADRSSIGPVLAKVASAEGLKLSPDPAPEESNFVRTDHYSFVKQGVPSVSIDAGWSGPGKAATKDFLDKHYHQPSDDMKLPFDWASARRFAMLNYKLARQLADGPRPTWNKGDFFGSLYGGTPSQ</sequence>
<protein>
    <recommendedName>
        <fullName evidence="1">Peptidase M28 domain-containing protein</fullName>
    </recommendedName>
</protein>
<dbReference type="GO" id="GO:0006508">
    <property type="term" value="P:proteolysis"/>
    <property type="evidence" value="ECO:0007669"/>
    <property type="project" value="InterPro"/>
</dbReference>
<dbReference type="EMBL" id="NWMW01000001">
    <property type="protein sequence ID" value="PCD04452.1"/>
    <property type="molecule type" value="Genomic_DNA"/>
</dbReference>
<accession>A0A2A4B924</accession>
<name>A0A2A4B924_9SPHN</name>
<feature type="domain" description="Peptidase M28" evidence="1">
    <location>
        <begin position="303"/>
        <end position="517"/>
    </location>
</feature>
<evidence type="ECO:0000313" key="3">
    <source>
        <dbReference type="Proteomes" id="UP000218366"/>
    </source>
</evidence>
<dbReference type="Pfam" id="PF04389">
    <property type="entry name" value="Peptidase_M28"/>
    <property type="match status" value="1"/>
</dbReference>
<gene>
    <name evidence="2" type="ORF">COC42_09365</name>
</gene>
<dbReference type="SUPFAM" id="SSF53187">
    <property type="entry name" value="Zn-dependent exopeptidases"/>
    <property type="match status" value="1"/>
</dbReference>
<evidence type="ECO:0000259" key="1">
    <source>
        <dbReference type="Pfam" id="PF04389"/>
    </source>
</evidence>
<organism evidence="2 3">
    <name type="scientific">Sphingomonas spermidinifaciens</name>
    <dbReference type="NCBI Taxonomy" id="1141889"/>
    <lineage>
        <taxon>Bacteria</taxon>
        <taxon>Pseudomonadati</taxon>
        <taxon>Pseudomonadota</taxon>
        <taxon>Alphaproteobacteria</taxon>
        <taxon>Sphingomonadales</taxon>
        <taxon>Sphingomonadaceae</taxon>
        <taxon>Sphingomonas</taxon>
    </lineage>
</organism>
<comment type="caution">
    <text evidence="2">The sequence shown here is derived from an EMBL/GenBank/DDBJ whole genome shotgun (WGS) entry which is preliminary data.</text>
</comment>
<dbReference type="Proteomes" id="UP000218366">
    <property type="component" value="Unassembled WGS sequence"/>
</dbReference>
<dbReference type="GO" id="GO:0008235">
    <property type="term" value="F:metalloexopeptidase activity"/>
    <property type="evidence" value="ECO:0007669"/>
    <property type="project" value="InterPro"/>
</dbReference>
<dbReference type="AlphaFoldDB" id="A0A2A4B924"/>
<keyword evidence="3" id="KW-1185">Reference proteome</keyword>